<dbReference type="RefSeq" id="WP_369602495.1">
    <property type="nucleotide sequence ID" value="NZ_CP154858.1"/>
</dbReference>
<evidence type="ECO:0000256" key="9">
    <source>
        <dbReference type="ARBA" id="ARBA00023049"/>
    </source>
</evidence>
<dbReference type="CDD" id="cd06163">
    <property type="entry name" value="S2P-M50_PDZ_RseP-like"/>
    <property type="match status" value="2"/>
</dbReference>
<dbReference type="GO" id="GO:0046872">
    <property type="term" value="F:metal ion binding"/>
    <property type="evidence" value="ECO:0007669"/>
    <property type="project" value="UniProtKB-KW"/>
</dbReference>
<dbReference type="Pfam" id="PF02163">
    <property type="entry name" value="Peptidase_M50"/>
    <property type="match status" value="1"/>
</dbReference>
<keyword evidence="5 11" id="KW-0812">Transmembrane</keyword>
<evidence type="ECO:0000313" key="13">
    <source>
        <dbReference type="EMBL" id="XDT73504.1"/>
    </source>
</evidence>
<accession>A0AB39UZX6</accession>
<feature type="domain" description="PDZ" evidence="12">
    <location>
        <begin position="226"/>
        <end position="257"/>
    </location>
</feature>
<keyword evidence="10 11" id="KW-0472">Membrane</keyword>
<evidence type="ECO:0000256" key="8">
    <source>
        <dbReference type="ARBA" id="ARBA00022989"/>
    </source>
</evidence>
<dbReference type="Pfam" id="PF17820">
    <property type="entry name" value="PDZ_6"/>
    <property type="match status" value="1"/>
</dbReference>
<feature type="transmembrane region" description="Helical" evidence="11">
    <location>
        <begin position="380"/>
        <end position="402"/>
    </location>
</feature>
<feature type="transmembrane region" description="Helical" evidence="11">
    <location>
        <begin position="423"/>
        <end position="445"/>
    </location>
</feature>
<dbReference type="GO" id="GO:0006508">
    <property type="term" value="P:proteolysis"/>
    <property type="evidence" value="ECO:0007669"/>
    <property type="project" value="UniProtKB-KW"/>
</dbReference>
<dbReference type="KEGG" id="tcd:AAIA72_05925"/>
<keyword evidence="6 11" id="KW-0378">Hydrolase</keyword>
<evidence type="ECO:0000256" key="1">
    <source>
        <dbReference type="ARBA" id="ARBA00001947"/>
    </source>
</evidence>
<dbReference type="InterPro" id="IPR001478">
    <property type="entry name" value="PDZ"/>
</dbReference>
<keyword evidence="4" id="KW-0645">Protease</keyword>
<evidence type="ECO:0000256" key="4">
    <source>
        <dbReference type="ARBA" id="ARBA00022670"/>
    </source>
</evidence>
<evidence type="ECO:0000256" key="11">
    <source>
        <dbReference type="RuleBase" id="RU362031"/>
    </source>
</evidence>
<dbReference type="EMBL" id="CP154858">
    <property type="protein sequence ID" value="XDT73504.1"/>
    <property type="molecule type" value="Genomic_DNA"/>
</dbReference>
<name>A0AB39UZX6_9GAMM</name>
<feature type="transmembrane region" description="Helical" evidence="11">
    <location>
        <begin position="6"/>
        <end position="29"/>
    </location>
</feature>
<dbReference type="NCBIfam" id="TIGR00054">
    <property type="entry name" value="RIP metalloprotease RseP"/>
    <property type="match status" value="1"/>
</dbReference>
<keyword evidence="11" id="KW-0479">Metal-binding</keyword>
<dbReference type="PROSITE" id="PS50106">
    <property type="entry name" value="PDZ"/>
    <property type="match status" value="1"/>
</dbReference>
<evidence type="ECO:0000256" key="5">
    <source>
        <dbReference type="ARBA" id="ARBA00022692"/>
    </source>
</evidence>
<dbReference type="SUPFAM" id="SSF50156">
    <property type="entry name" value="PDZ domain-like"/>
    <property type="match status" value="2"/>
</dbReference>
<feature type="transmembrane region" description="Helical" evidence="11">
    <location>
        <begin position="98"/>
        <end position="119"/>
    </location>
</feature>
<organism evidence="13">
    <name type="scientific">Thermohahella caldifontis</name>
    <dbReference type="NCBI Taxonomy" id="3142973"/>
    <lineage>
        <taxon>Bacteria</taxon>
        <taxon>Pseudomonadati</taxon>
        <taxon>Pseudomonadota</taxon>
        <taxon>Gammaproteobacteria</taxon>
        <taxon>Oceanospirillales</taxon>
        <taxon>Hahellaceae</taxon>
        <taxon>Thermohahella</taxon>
    </lineage>
</organism>
<dbReference type="EC" id="3.4.24.-" evidence="11"/>
<comment type="cofactor">
    <cofactor evidence="1 11">
        <name>Zn(2+)</name>
        <dbReference type="ChEBI" id="CHEBI:29105"/>
    </cofactor>
</comment>
<protein>
    <recommendedName>
        <fullName evidence="11">Zinc metalloprotease</fullName>
        <ecNumber evidence="11">3.4.24.-</ecNumber>
    </recommendedName>
</protein>
<sequence length="451" mass="48979">MLELLHTVLALVVTLGVLVTFHEYGHFWVARKLGVKVIRFSVGFGAPLWIWHGRDGVEYVIAAIPLGGYVKMLDEREGPVAPDEVHAAFNRKSPWARIAIAAAGPLANFLLAIVVYAVVAFGGTTKVLPVVGEVLPESPAAEAGIPEGWVIESIDNEPVLDWNDVNIRLIERLGETGELVIRLRPLEGSESRDFSLAVRNWLQGEAQPDPIRALGLKPWRPALEPVIGAVVPGSVAEEAGLKAGDRVLSIEGEPVTDWMELVERVQASAGVPLDMTVQRRDETLTLRVVPQTVEHEGRSIGRIGAQVRAPQWPEAMLRTVHYGPLEAVAEGWRQTVDMTWLTLDSMKKMLVGMISVENIGGPITIAKVAGATASMGLDSFLTFLAQLSITLAVLNILPIPVLDGGHILFYSIEILRGRPLSEAAQMMGIRIGMALIGALMFLAIFNDIARL</sequence>
<dbReference type="Gene3D" id="2.30.42.10">
    <property type="match status" value="2"/>
</dbReference>
<dbReference type="GO" id="GO:0016020">
    <property type="term" value="C:membrane"/>
    <property type="evidence" value="ECO:0007669"/>
    <property type="project" value="UniProtKB-SubCell"/>
</dbReference>
<dbReference type="InterPro" id="IPR041489">
    <property type="entry name" value="PDZ_6"/>
</dbReference>
<evidence type="ECO:0000256" key="7">
    <source>
        <dbReference type="ARBA" id="ARBA00022833"/>
    </source>
</evidence>
<comment type="similarity">
    <text evidence="3 11">Belongs to the peptidase M50B family.</text>
</comment>
<dbReference type="InterPro" id="IPR004387">
    <property type="entry name" value="Pept_M50_Zn"/>
</dbReference>
<dbReference type="CDD" id="cd23081">
    <property type="entry name" value="cpPDZ_EcRseP-like"/>
    <property type="match status" value="1"/>
</dbReference>
<keyword evidence="7 11" id="KW-0862">Zinc</keyword>
<dbReference type="GO" id="GO:0004222">
    <property type="term" value="F:metalloendopeptidase activity"/>
    <property type="evidence" value="ECO:0007669"/>
    <property type="project" value="InterPro"/>
</dbReference>
<evidence type="ECO:0000259" key="12">
    <source>
        <dbReference type="PROSITE" id="PS50106"/>
    </source>
</evidence>
<dbReference type="SMART" id="SM00228">
    <property type="entry name" value="PDZ"/>
    <property type="match status" value="2"/>
</dbReference>
<dbReference type="InterPro" id="IPR036034">
    <property type="entry name" value="PDZ_sf"/>
</dbReference>
<dbReference type="PANTHER" id="PTHR42837:SF2">
    <property type="entry name" value="MEMBRANE METALLOPROTEASE ARASP2, CHLOROPLASTIC-RELATED"/>
    <property type="match status" value="1"/>
</dbReference>
<evidence type="ECO:0000256" key="3">
    <source>
        <dbReference type="ARBA" id="ARBA00007931"/>
    </source>
</evidence>
<evidence type="ECO:0000256" key="2">
    <source>
        <dbReference type="ARBA" id="ARBA00004141"/>
    </source>
</evidence>
<comment type="subcellular location">
    <subcellularLocation>
        <location evidence="2">Membrane</location>
        <topology evidence="2">Multi-pass membrane protein</topology>
    </subcellularLocation>
</comment>
<dbReference type="PANTHER" id="PTHR42837">
    <property type="entry name" value="REGULATOR OF SIGMA-E PROTEASE RSEP"/>
    <property type="match status" value="1"/>
</dbReference>
<gene>
    <name evidence="13" type="primary">rseP</name>
    <name evidence="13" type="ORF">AAIA72_05925</name>
</gene>
<dbReference type="AlphaFoldDB" id="A0AB39UZX6"/>
<proteinExistence type="inferred from homology"/>
<evidence type="ECO:0000256" key="10">
    <source>
        <dbReference type="ARBA" id="ARBA00023136"/>
    </source>
</evidence>
<keyword evidence="9 11" id="KW-0482">Metalloprotease</keyword>
<keyword evidence="8 11" id="KW-1133">Transmembrane helix</keyword>
<dbReference type="InterPro" id="IPR008915">
    <property type="entry name" value="Peptidase_M50"/>
</dbReference>
<reference evidence="13" key="1">
    <citation type="submission" date="2024-05" db="EMBL/GenBank/DDBJ databases">
        <title>Genome sequencing of novel strain.</title>
        <authorList>
            <person name="Ganbat D."/>
            <person name="Ganbat S."/>
            <person name="Lee S.-J."/>
        </authorList>
    </citation>
    <scope>NUCLEOTIDE SEQUENCE</scope>
    <source>
        <strain evidence="13">SMD15-11</strain>
    </source>
</reference>
<evidence type="ECO:0000256" key="6">
    <source>
        <dbReference type="ARBA" id="ARBA00022801"/>
    </source>
</evidence>